<protein>
    <submittedName>
        <fullName evidence="1">Uncharacterized protein</fullName>
    </submittedName>
</protein>
<dbReference type="RefSeq" id="WP_135435844.1">
    <property type="nucleotide sequence ID" value="NZ_SRLA01000004.1"/>
</dbReference>
<evidence type="ECO:0000313" key="1">
    <source>
        <dbReference type="EMBL" id="TGE05531.1"/>
    </source>
</evidence>
<proteinExistence type="predicted"/>
<dbReference type="EMBL" id="SRLA01000004">
    <property type="protein sequence ID" value="TGE05531.1"/>
    <property type="molecule type" value="Genomic_DNA"/>
</dbReference>
<evidence type="ECO:0000313" key="2">
    <source>
        <dbReference type="Proteomes" id="UP000298337"/>
    </source>
</evidence>
<reference evidence="1 2" key="1">
    <citation type="submission" date="2019-04" db="EMBL/GenBank/DDBJ databases">
        <authorList>
            <person name="Feng G."/>
            <person name="Zhang J."/>
            <person name="Zhu H."/>
        </authorList>
    </citation>
    <scope>NUCLEOTIDE SEQUENCE [LARGE SCALE GENOMIC DNA]</scope>
    <source>
        <strain evidence="1 2">92R-1</strain>
    </source>
</reference>
<name>A0A4Z0P2Q2_9BACT</name>
<gene>
    <name evidence="1" type="ORF">EU556_19720</name>
</gene>
<dbReference type="Proteomes" id="UP000298337">
    <property type="component" value="Unassembled WGS sequence"/>
</dbReference>
<comment type="caution">
    <text evidence="1">The sequence shown here is derived from an EMBL/GenBank/DDBJ whole genome shotgun (WGS) entry which is preliminary data.</text>
</comment>
<organism evidence="1 2">
    <name type="scientific">Hymenobacter fodinae</name>
    <dbReference type="NCBI Taxonomy" id="2510796"/>
    <lineage>
        <taxon>Bacteria</taxon>
        <taxon>Pseudomonadati</taxon>
        <taxon>Bacteroidota</taxon>
        <taxon>Cytophagia</taxon>
        <taxon>Cytophagales</taxon>
        <taxon>Hymenobacteraceae</taxon>
        <taxon>Hymenobacter</taxon>
    </lineage>
</organism>
<accession>A0A4Z0P2Q2</accession>
<dbReference type="AlphaFoldDB" id="A0A4Z0P2Q2"/>
<keyword evidence="2" id="KW-1185">Reference proteome</keyword>
<sequence length="66" mass="7508">MPAPRFKNFIGFVESGLARHHYSKPNLLLYATSSHSLGSYSLPRHLGRYDARAGRPPLCRLQQGRR</sequence>